<gene>
    <name evidence="2" type="ORF">GDO81_026462</name>
</gene>
<evidence type="ECO:0000313" key="2">
    <source>
        <dbReference type="EMBL" id="KAG8536392.1"/>
    </source>
</evidence>
<accession>A0AAV6YH17</accession>
<proteinExistence type="predicted"/>
<dbReference type="Proteomes" id="UP000824782">
    <property type="component" value="Unassembled WGS sequence"/>
</dbReference>
<comment type="caution">
    <text evidence="2">The sequence shown here is derived from an EMBL/GenBank/DDBJ whole genome shotgun (WGS) entry which is preliminary data.</text>
</comment>
<dbReference type="EMBL" id="WNYA01044396">
    <property type="protein sequence ID" value="KAG8536392.1"/>
    <property type="molecule type" value="Genomic_DNA"/>
</dbReference>
<dbReference type="AlphaFoldDB" id="A0AAV6YH17"/>
<feature type="region of interest" description="Disordered" evidence="1">
    <location>
        <begin position="74"/>
        <end position="93"/>
    </location>
</feature>
<evidence type="ECO:0000256" key="1">
    <source>
        <dbReference type="SAM" id="MobiDB-lite"/>
    </source>
</evidence>
<sequence length="93" mass="10369">MTPCILLKYDATRPFFLIKQQCGNVIRITAGKKGLLVSYNTTMQAVLSWILGYIHETEHCCHGARGVPRDLHPQRAISNEPLVLHRAPDGGDD</sequence>
<organism evidence="2 3">
    <name type="scientific">Engystomops pustulosus</name>
    <name type="common">Tungara frog</name>
    <name type="synonym">Physalaemus pustulosus</name>
    <dbReference type="NCBI Taxonomy" id="76066"/>
    <lineage>
        <taxon>Eukaryota</taxon>
        <taxon>Metazoa</taxon>
        <taxon>Chordata</taxon>
        <taxon>Craniata</taxon>
        <taxon>Vertebrata</taxon>
        <taxon>Euteleostomi</taxon>
        <taxon>Amphibia</taxon>
        <taxon>Batrachia</taxon>
        <taxon>Anura</taxon>
        <taxon>Neobatrachia</taxon>
        <taxon>Hyloidea</taxon>
        <taxon>Leptodactylidae</taxon>
        <taxon>Leiuperinae</taxon>
        <taxon>Engystomops</taxon>
    </lineage>
</organism>
<evidence type="ECO:0000313" key="3">
    <source>
        <dbReference type="Proteomes" id="UP000824782"/>
    </source>
</evidence>
<name>A0AAV6YH17_ENGPU</name>
<keyword evidence="3" id="KW-1185">Reference proteome</keyword>
<protein>
    <submittedName>
        <fullName evidence="2">Uncharacterized protein</fullName>
    </submittedName>
</protein>
<reference evidence="2" key="1">
    <citation type="thesis" date="2020" institute="ProQuest LLC" country="789 East Eisenhower Parkway, Ann Arbor, MI, USA">
        <title>Comparative Genomics and Chromosome Evolution.</title>
        <authorList>
            <person name="Mudd A.B."/>
        </authorList>
    </citation>
    <scope>NUCLEOTIDE SEQUENCE</scope>
    <source>
        <strain evidence="2">237g6f4</strain>
        <tissue evidence="2">Blood</tissue>
    </source>
</reference>